<dbReference type="GO" id="GO:0005829">
    <property type="term" value="C:cytosol"/>
    <property type="evidence" value="ECO:0007669"/>
    <property type="project" value="TreeGrafter"/>
</dbReference>
<keyword evidence="2" id="KW-0238">DNA-binding</keyword>
<dbReference type="Proteomes" id="UP000181976">
    <property type="component" value="Unassembled WGS sequence"/>
</dbReference>
<feature type="domain" description="Cyclic nucleotide-binding" evidence="4">
    <location>
        <begin position="17"/>
        <end position="137"/>
    </location>
</feature>
<dbReference type="PROSITE" id="PS50042">
    <property type="entry name" value="CNMP_BINDING_3"/>
    <property type="match status" value="1"/>
</dbReference>
<dbReference type="eggNOG" id="COG0664">
    <property type="taxonomic scope" value="Bacteria"/>
</dbReference>
<name>A0A1I2DTG3_9BACT</name>
<feature type="domain" description="HTH crp-type" evidence="5">
    <location>
        <begin position="151"/>
        <end position="220"/>
    </location>
</feature>
<protein>
    <submittedName>
        <fullName evidence="6">CRP/FNR family transcriptional regulator, anaerobic regulatory protein</fullName>
    </submittedName>
</protein>
<dbReference type="InterPro" id="IPR018490">
    <property type="entry name" value="cNMP-bd_dom_sf"/>
</dbReference>
<accession>A0A1I2DTG3</accession>
<dbReference type="Pfam" id="PF13545">
    <property type="entry name" value="HTH_Crp_2"/>
    <property type="match status" value="1"/>
</dbReference>
<evidence type="ECO:0000256" key="2">
    <source>
        <dbReference type="ARBA" id="ARBA00023125"/>
    </source>
</evidence>
<dbReference type="SMART" id="SM00419">
    <property type="entry name" value="HTH_CRP"/>
    <property type="match status" value="1"/>
</dbReference>
<dbReference type="CDD" id="cd00038">
    <property type="entry name" value="CAP_ED"/>
    <property type="match status" value="1"/>
</dbReference>
<gene>
    <name evidence="6" type="ORF">SAMN05444380_12013</name>
</gene>
<dbReference type="RefSeq" id="WP_010526548.1">
    <property type="nucleotide sequence ID" value="NZ_AFSL01000012.1"/>
</dbReference>
<reference evidence="6 7" key="1">
    <citation type="submission" date="2016-10" db="EMBL/GenBank/DDBJ databases">
        <authorList>
            <person name="de Groot N.N."/>
        </authorList>
    </citation>
    <scope>NUCLEOTIDE SEQUENCE [LARGE SCALE GENOMIC DNA]</scope>
    <source>
        <strain evidence="6 7">DSM 19012</strain>
    </source>
</reference>
<organism evidence="6 7">
    <name type="scientific">Thermophagus xiamenensis</name>
    <dbReference type="NCBI Taxonomy" id="385682"/>
    <lineage>
        <taxon>Bacteria</taxon>
        <taxon>Pseudomonadati</taxon>
        <taxon>Bacteroidota</taxon>
        <taxon>Bacteroidia</taxon>
        <taxon>Marinilabiliales</taxon>
        <taxon>Marinilabiliaceae</taxon>
        <taxon>Thermophagus</taxon>
    </lineage>
</organism>
<dbReference type="InterPro" id="IPR014710">
    <property type="entry name" value="RmlC-like_jellyroll"/>
</dbReference>
<proteinExistence type="predicted"/>
<dbReference type="GO" id="GO:0003677">
    <property type="term" value="F:DNA binding"/>
    <property type="evidence" value="ECO:0007669"/>
    <property type="project" value="UniProtKB-KW"/>
</dbReference>
<dbReference type="InterPro" id="IPR000595">
    <property type="entry name" value="cNMP-bd_dom"/>
</dbReference>
<dbReference type="EMBL" id="FONA01000020">
    <property type="protein sequence ID" value="SFE83688.1"/>
    <property type="molecule type" value="Genomic_DNA"/>
</dbReference>
<dbReference type="InterPro" id="IPR050397">
    <property type="entry name" value="Env_Response_Regulators"/>
</dbReference>
<evidence type="ECO:0000259" key="4">
    <source>
        <dbReference type="PROSITE" id="PS50042"/>
    </source>
</evidence>
<dbReference type="Gene3D" id="2.60.120.10">
    <property type="entry name" value="Jelly Rolls"/>
    <property type="match status" value="1"/>
</dbReference>
<dbReference type="InterPro" id="IPR036390">
    <property type="entry name" value="WH_DNA-bd_sf"/>
</dbReference>
<keyword evidence="3" id="KW-0804">Transcription</keyword>
<evidence type="ECO:0000256" key="3">
    <source>
        <dbReference type="ARBA" id="ARBA00023163"/>
    </source>
</evidence>
<dbReference type="GO" id="GO:0003700">
    <property type="term" value="F:DNA-binding transcription factor activity"/>
    <property type="evidence" value="ECO:0007669"/>
    <property type="project" value="TreeGrafter"/>
</dbReference>
<evidence type="ECO:0000313" key="7">
    <source>
        <dbReference type="Proteomes" id="UP000181976"/>
    </source>
</evidence>
<evidence type="ECO:0000313" key="6">
    <source>
        <dbReference type="EMBL" id="SFE83688.1"/>
    </source>
</evidence>
<keyword evidence="1" id="KW-0805">Transcription regulation</keyword>
<dbReference type="SMART" id="SM00100">
    <property type="entry name" value="cNMP"/>
    <property type="match status" value="1"/>
</dbReference>
<evidence type="ECO:0000259" key="5">
    <source>
        <dbReference type="PROSITE" id="PS51063"/>
    </source>
</evidence>
<dbReference type="PANTHER" id="PTHR24567">
    <property type="entry name" value="CRP FAMILY TRANSCRIPTIONAL REGULATORY PROTEIN"/>
    <property type="match status" value="1"/>
</dbReference>
<dbReference type="Pfam" id="PF00027">
    <property type="entry name" value="cNMP_binding"/>
    <property type="match status" value="1"/>
</dbReference>
<evidence type="ECO:0000256" key="1">
    <source>
        <dbReference type="ARBA" id="ARBA00023015"/>
    </source>
</evidence>
<dbReference type="FunCoup" id="A0A1I2DTG3">
    <property type="interactions" value="388"/>
</dbReference>
<keyword evidence="7" id="KW-1185">Reference proteome</keyword>
<dbReference type="OrthoDB" id="1118445at2"/>
<dbReference type="SUPFAM" id="SSF46785">
    <property type="entry name" value="Winged helix' DNA-binding domain"/>
    <property type="match status" value="1"/>
</dbReference>
<dbReference type="PROSITE" id="PS51063">
    <property type="entry name" value="HTH_CRP_2"/>
    <property type="match status" value="1"/>
</dbReference>
<dbReference type="InterPro" id="IPR036388">
    <property type="entry name" value="WH-like_DNA-bd_sf"/>
</dbReference>
<dbReference type="Gene3D" id="1.10.10.10">
    <property type="entry name" value="Winged helix-like DNA-binding domain superfamily/Winged helix DNA-binding domain"/>
    <property type="match status" value="1"/>
</dbReference>
<dbReference type="InParanoid" id="A0A1I2DTG3"/>
<dbReference type="InterPro" id="IPR012318">
    <property type="entry name" value="HTH_CRP"/>
</dbReference>
<dbReference type="STRING" id="385682.SAMN05444380_12013"/>
<dbReference type="SUPFAM" id="SSF51206">
    <property type="entry name" value="cAMP-binding domain-like"/>
    <property type="match status" value="1"/>
</dbReference>
<sequence length="229" mass="26226">MKDNTNHIPSIFDSASCFQGLYPDELEKIKNHKTRVQYLKGETIFKQGAFSPHVTYVLEGLVRVYLQTGHNRQLNIRLAAPGDFLSFSSVFGENTYQYSAMAIKDAWVCMIEKEALTNLLQTNADFALRIVSRNCRNETQLLQVIANLSYKQMRGKLASALLYLSSDPFLKEKVFHFLTRQDIADFAAISTESTIKFLKEFETENIIELKGKDILIKDRNKLELISRNS</sequence>
<dbReference type="PANTHER" id="PTHR24567:SF26">
    <property type="entry name" value="REGULATORY PROTEIN YEIL"/>
    <property type="match status" value="1"/>
</dbReference>
<dbReference type="AlphaFoldDB" id="A0A1I2DTG3"/>